<accession>R3HHS2</accession>
<organism evidence="1 2">
    <name type="scientific">Enterococcus faecalis ATCC 6055</name>
    <dbReference type="NCBI Taxonomy" id="1169311"/>
    <lineage>
        <taxon>Bacteria</taxon>
        <taxon>Bacillati</taxon>
        <taxon>Bacillota</taxon>
        <taxon>Bacilli</taxon>
        <taxon>Lactobacillales</taxon>
        <taxon>Enterococcaceae</taxon>
        <taxon>Enterococcus</taxon>
    </lineage>
</organism>
<name>R3HHS2_ENTFL</name>
<sequence length="114" mass="13242">MKITFICDAVPDSNSNKFSTENAYKIVREVFDSDSITDIAKEVIVEYNNNMNGRFKGITKETSVALCFNPESGQKYYETFPDFYFNNKNEVVFFNFIDILKYNWSLRPGVHIPP</sequence>
<dbReference type="AlphaFoldDB" id="R3HHS2"/>
<dbReference type="RefSeq" id="WP_010829323.1">
    <property type="nucleotide sequence ID" value="NZ_KB944857.1"/>
</dbReference>
<dbReference type="HOGENOM" id="CLU_2117237_0_0_9"/>
<evidence type="ECO:0000313" key="2">
    <source>
        <dbReference type="Proteomes" id="UP000013638"/>
    </source>
</evidence>
<dbReference type="Proteomes" id="UP000013638">
    <property type="component" value="Unassembled WGS sequence"/>
</dbReference>
<dbReference type="EMBL" id="ASDZ01000056">
    <property type="protein sequence ID" value="EOK04983.1"/>
    <property type="molecule type" value="Genomic_DNA"/>
</dbReference>
<comment type="caution">
    <text evidence="1">The sequence shown here is derived from an EMBL/GenBank/DDBJ whole genome shotgun (WGS) entry which is preliminary data.</text>
</comment>
<evidence type="ECO:0000313" key="1">
    <source>
        <dbReference type="EMBL" id="EOK04983.1"/>
    </source>
</evidence>
<gene>
    <name evidence="1" type="ORF">WOU_03201</name>
</gene>
<proteinExistence type="predicted"/>
<reference evidence="1 2" key="1">
    <citation type="submission" date="2013-02" db="EMBL/GenBank/DDBJ databases">
        <title>The Genome Sequence of Enterococcus faecalis ATCC_6055.</title>
        <authorList>
            <consortium name="The Broad Institute Genome Sequencing Platform"/>
            <consortium name="The Broad Institute Genome Sequencing Center for Infectious Disease"/>
            <person name="Earl A.M."/>
            <person name="Gilmore M.S."/>
            <person name="Lebreton F."/>
            <person name="Walker B."/>
            <person name="Young S.K."/>
            <person name="Zeng Q."/>
            <person name="Gargeya S."/>
            <person name="Fitzgerald M."/>
            <person name="Haas B."/>
            <person name="Abouelleil A."/>
            <person name="Alvarado L."/>
            <person name="Arachchi H.M."/>
            <person name="Berlin A.M."/>
            <person name="Chapman S.B."/>
            <person name="Dewar J."/>
            <person name="Goldberg J."/>
            <person name="Griggs A."/>
            <person name="Gujja S."/>
            <person name="Hansen M."/>
            <person name="Howarth C."/>
            <person name="Imamovic A."/>
            <person name="Larimer J."/>
            <person name="McCowan C."/>
            <person name="Murphy C."/>
            <person name="Neiman D."/>
            <person name="Pearson M."/>
            <person name="Priest M."/>
            <person name="Roberts A."/>
            <person name="Saif S."/>
            <person name="Shea T."/>
            <person name="Sisk P."/>
            <person name="Sykes S."/>
            <person name="Wortman J."/>
            <person name="Nusbaum C."/>
            <person name="Birren B."/>
        </authorList>
    </citation>
    <scope>NUCLEOTIDE SEQUENCE [LARGE SCALE GENOMIC DNA]</scope>
    <source>
        <strain evidence="1 2">ATCC 6055</strain>
    </source>
</reference>
<protein>
    <submittedName>
        <fullName evidence="1">Uncharacterized protein</fullName>
    </submittedName>
</protein>